<dbReference type="InterPro" id="IPR048466">
    <property type="entry name" value="DNA_pol3_delta-like_C"/>
</dbReference>
<evidence type="ECO:0000256" key="4">
    <source>
        <dbReference type="ARBA" id="ARBA00022695"/>
    </source>
</evidence>
<dbReference type="Pfam" id="PF06144">
    <property type="entry name" value="DNA_pol3_delta"/>
    <property type="match status" value="1"/>
</dbReference>
<evidence type="ECO:0000259" key="9">
    <source>
        <dbReference type="Pfam" id="PF06144"/>
    </source>
</evidence>
<dbReference type="GO" id="GO:0003677">
    <property type="term" value="F:DNA binding"/>
    <property type="evidence" value="ECO:0007669"/>
    <property type="project" value="InterPro"/>
</dbReference>
<feature type="domain" description="DNA polymerase III delta subunit-like C-terminal" evidence="10">
    <location>
        <begin position="366"/>
        <end position="416"/>
    </location>
</feature>
<evidence type="ECO:0000256" key="3">
    <source>
        <dbReference type="ARBA" id="ARBA00022679"/>
    </source>
</evidence>
<evidence type="ECO:0000256" key="1">
    <source>
        <dbReference type="ARBA" id="ARBA00012417"/>
    </source>
</evidence>
<evidence type="ECO:0000259" key="10">
    <source>
        <dbReference type="Pfam" id="PF21694"/>
    </source>
</evidence>
<accession>K0NK35</accession>
<dbReference type="InterPro" id="IPR010372">
    <property type="entry name" value="DNA_pol3_delta_N"/>
</dbReference>
<comment type="catalytic activity">
    <reaction evidence="8">
        <text>DNA(n) + a 2'-deoxyribonucleoside 5'-triphosphate = DNA(n+1) + diphosphate</text>
        <dbReference type="Rhea" id="RHEA:22508"/>
        <dbReference type="Rhea" id="RHEA-COMP:17339"/>
        <dbReference type="Rhea" id="RHEA-COMP:17340"/>
        <dbReference type="ChEBI" id="CHEBI:33019"/>
        <dbReference type="ChEBI" id="CHEBI:61560"/>
        <dbReference type="ChEBI" id="CHEBI:173112"/>
        <dbReference type="EC" id="2.7.7.7"/>
    </reaction>
</comment>
<keyword evidence="4 11" id="KW-0548">Nucleotidyltransferase</keyword>
<dbReference type="OrthoDB" id="5430039at2"/>
<dbReference type="Gene3D" id="1.10.8.60">
    <property type="match status" value="1"/>
</dbReference>
<evidence type="ECO:0000313" key="12">
    <source>
        <dbReference type="Proteomes" id="UP000007347"/>
    </source>
</evidence>
<dbReference type="Proteomes" id="UP000007347">
    <property type="component" value="Chromosome"/>
</dbReference>
<dbReference type="PANTHER" id="PTHR34388:SF1">
    <property type="entry name" value="DNA POLYMERASE III SUBUNIT DELTA"/>
    <property type="match status" value="1"/>
</dbReference>
<dbReference type="InterPro" id="IPR005790">
    <property type="entry name" value="DNA_polIII_delta"/>
</dbReference>
<dbReference type="SUPFAM" id="SSF48019">
    <property type="entry name" value="post-AAA+ oligomerization domain-like"/>
    <property type="match status" value="1"/>
</dbReference>
<gene>
    <name evidence="11" type="primary">holA</name>
    <name evidence="11" type="ordered locus">TOL2_C21020</name>
</gene>
<dbReference type="Pfam" id="PF21694">
    <property type="entry name" value="DNA_pol3_delta_C"/>
    <property type="match status" value="1"/>
</dbReference>
<dbReference type="InterPro" id="IPR027417">
    <property type="entry name" value="P-loop_NTPase"/>
</dbReference>
<keyword evidence="3 11" id="KW-0808">Transferase</keyword>
<dbReference type="RefSeq" id="WP_014957576.1">
    <property type="nucleotide sequence ID" value="NC_018645.1"/>
</dbReference>
<reference evidence="11 12" key="1">
    <citation type="journal article" date="2013" name="Environ. Microbiol.">
        <title>Complete genome, catabolic sub-proteomes and key-metabolites of Desulfobacula toluolica Tol2, a marine, aromatic compound-degrading, sulfate-reducing bacterium.</title>
        <authorList>
            <person name="Wohlbrand L."/>
            <person name="Jacob J.H."/>
            <person name="Kube M."/>
            <person name="Mussmann M."/>
            <person name="Jarling R."/>
            <person name="Beck A."/>
            <person name="Amann R."/>
            <person name="Wilkes H."/>
            <person name="Reinhardt R."/>
            <person name="Rabus R."/>
        </authorList>
    </citation>
    <scope>NUCLEOTIDE SEQUENCE [LARGE SCALE GENOMIC DNA]</scope>
    <source>
        <strain evidence="12">DSM 7467 / Tol2</strain>
    </source>
</reference>
<evidence type="ECO:0000256" key="7">
    <source>
        <dbReference type="ARBA" id="ARBA00034754"/>
    </source>
</evidence>
<dbReference type="HOGENOM" id="CLU_044694_6_0_7"/>
<dbReference type="AlphaFoldDB" id="K0NK35"/>
<dbReference type="SUPFAM" id="SSF52540">
    <property type="entry name" value="P-loop containing nucleoside triphosphate hydrolases"/>
    <property type="match status" value="1"/>
</dbReference>
<evidence type="ECO:0000256" key="6">
    <source>
        <dbReference type="ARBA" id="ARBA00022932"/>
    </source>
</evidence>
<name>K0NK35_DESTT</name>
<evidence type="ECO:0000256" key="2">
    <source>
        <dbReference type="ARBA" id="ARBA00017703"/>
    </source>
</evidence>
<comment type="similarity">
    <text evidence="7">Belongs to the DNA polymerase HolA subunit family.</text>
</comment>
<keyword evidence="12" id="KW-1185">Reference proteome</keyword>
<dbReference type="EC" id="2.7.7.7" evidence="1"/>
<dbReference type="GO" id="GO:0006261">
    <property type="term" value="P:DNA-templated DNA replication"/>
    <property type="evidence" value="ECO:0007669"/>
    <property type="project" value="TreeGrafter"/>
</dbReference>
<dbReference type="NCBIfam" id="TIGR01128">
    <property type="entry name" value="holA"/>
    <property type="match status" value="1"/>
</dbReference>
<dbReference type="EMBL" id="FO203503">
    <property type="protein sequence ID" value="CCK80263.1"/>
    <property type="molecule type" value="Genomic_DNA"/>
</dbReference>
<sequence>MAQKKNNNVKFYELESFLSSVNQNDIPPLVLIYGEPYLIRESFKIISAFLLGSEQNRFAIETLEGGSVSMGDIIEQVSTFSFLVSKKIVAVKNIPLFQAQQGGPEIGFSPADLDHFMNFIEKGIPENHFLILTTPHIDKRKKIYKTIADMGLVIDGSVATGARKADVDEQRSVLQTVAGKILTRYKKTMDNQAFNSLVELTGFNMELFAQNLEKLVVYSGNNRTVSITDVKAVIIRDKKDPIFNLTNAFMEKNVTKTLFYLNSLFNEGFHPLQILKSFENLIRKLILVKSFTRQFSQNHTINFKNINFNSFKQTVMPKVIQHDERTKSDITARNEYLSKQDPNDKKPLKKKKETSNDLFLAPNSKNPYPVFQVFQKSENFSFIELNHALFFLSDLDYQLKSSSVDAVTKIECFIIKSCSKGGFEYAQENKNRRHHI</sequence>
<feature type="domain" description="DNA polymerase III delta N-terminal" evidence="9">
    <location>
        <begin position="32"/>
        <end position="149"/>
    </location>
</feature>
<evidence type="ECO:0000313" key="11">
    <source>
        <dbReference type="EMBL" id="CCK80263.1"/>
    </source>
</evidence>
<dbReference type="Gene3D" id="1.20.272.10">
    <property type="match status" value="1"/>
</dbReference>
<evidence type="ECO:0000256" key="8">
    <source>
        <dbReference type="ARBA" id="ARBA00049244"/>
    </source>
</evidence>
<dbReference type="Gene3D" id="3.40.50.300">
    <property type="entry name" value="P-loop containing nucleotide triphosphate hydrolases"/>
    <property type="match status" value="1"/>
</dbReference>
<dbReference type="KEGG" id="dto:TOL2_C21020"/>
<dbReference type="STRING" id="651182.TOL2_C21020"/>
<dbReference type="PANTHER" id="PTHR34388">
    <property type="entry name" value="DNA POLYMERASE III SUBUNIT DELTA"/>
    <property type="match status" value="1"/>
</dbReference>
<evidence type="ECO:0000256" key="5">
    <source>
        <dbReference type="ARBA" id="ARBA00022705"/>
    </source>
</evidence>
<proteinExistence type="inferred from homology"/>
<dbReference type="GO" id="GO:0003887">
    <property type="term" value="F:DNA-directed DNA polymerase activity"/>
    <property type="evidence" value="ECO:0007669"/>
    <property type="project" value="UniProtKB-KW"/>
</dbReference>
<dbReference type="InterPro" id="IPR008921">
    <property type="entry name" value="DNA_pol3_clamp-load_cplx_C"/>
</dbReference>
<organism evidence="11 12">
    <name type="scientific">Desulfobacula toluolica (strain DSM 7467 / Tol2)</name>
    <dbReference type="NCBI Taxonomy" id="651182"/>
    <lineage>
        <taxon>Bacteria</taxon>
        <taxon>Pseudomonadati</taxon>
        <taxon>Thermodesulfobacteriota</taxon>
        <taxon>Desulfobacteria</taxon>
        <taxon>Desulfobacterales</taxon>
        <taxon>Desulfobacteraceae</taxon>
        <taxon>Desulfobacula</taxon>
    </lineage>
</organism>
<keyword evidence="5" id="KW-0235">DNA replication</keyword>
<dbReference type="GO" id="GO:0009360">
    <property type="term" value="C:DNA polymerase III complex"/>
    <property type="evidence" value="ECO:0007669"/>
    <property type="project" value="InterPro"/>
</dbReference>
<protein>
    <recommendedName>
        <fullName evidence="2">DNA polymerase III subunit delta</fullName>
        <ecNumber evidence="1">2.7.7.7</ecNumber>
    </recommendedName>
</protein>
<keyword evidence="6 11" id="KW-0239">DNA-directed DNA polymerase</keyword>